<dbReference type="GO" id="GO:0005524">
    <property type="term" value="F:ATP binding"/>
    <property type="evidence" value="ECO:0007669"/>
    <property type="project" value="UniProtKB-UniRule"/>
</dbReference>
<sequence>MDGHIDKGGNGVDMSLRNYKLGKTLGVGCFGKVKSAEHALTGHTVAIKIFKRSNIKDKEMEEKVRREINILRFLKHPHIIRLYEVIETRKHIYVVMEHAKSGELFDYIVQNGRLQEDEARKIFQQIISGVEYCHKNMVVHRDLKPENILLDSKLNVKIVDFGFSKIMHDGHFLKTCCGSLNYSAPEIISGKLYAGPEVDVWSCGVILYALLCGTLPFDDESFPNLIKKIKAGNYTLPYHLSPAARDLIPKMLVNDPMKRVTIPQICQHSWFQACLLHFFAVSLPVTMQQATKIDDEILQEVVKMGFDRNQLVKALGNRTENEGTVAYYLLLDNRLCVSSDYLGAEFQEAMECGFNPGEVAAPATGQLVQGCTEYQGMSLRPQFPDERKWGLALEMDSWPVHHEDVVTIPFTMITTLGMILPLLRIMALLGQQIWSSLKRSFTKLKNITTCLIFKE</sequence>
<evidence type="ECO:0000256" key="6">
    <source>
        <dbReference type="ARBA" id="ARBA00022840"/>
    </source>
</evidence>
<name>A0AAD7M683_QUISA</name>
<dbReference type="EMBL" id="JARAOO010000004">
    <property type="protein sequence ID" value="KAJ7969520.1"/>
    <property type="molecule type" value="Genomic_DNA"/>
</dbReference>
<keyword evidence="6 9" id="KW-0067">ATP-binding</keyword>
<dbReference type="Pfam" id="PF00069">
    <property type="entry name" value="Pkinase"/>
    <property type="match status" value="1"/>
</dbReference>
<dbReference type="GO" id="GO:0035556">
    <property type="term" value="P:intracellular signal transduction"/>
    <property type="evidence" value="ECO:0007669"/>
    <property type="project" value="TreeGrafter"/>
</dbReference>
<evidence type="ECO:0000256" key="9">
    <source>
        <dbReference type="PROSITE-ProRule" id="PRU10141"/>
    </source>
</evidence>
<dbReference type="PROSITE" id="PS50030">
    <property type="entry name" value="UBA"/>
    <property type="match status" value="1"/>
</dbReference>
<dbReference type="CDD" id="cd14335">
    <property type="entry name" value="UBA_SnRK1_plant"/>
    <property type="match status" value="1"/>
</dbReference>
<dbReference type="EC" id="2.7.11.1" evidence="1"/>
<evidence type="ECO:0000259" key="12">
    <source>
        <dbReference type="PROSITE" id="PS50030"/>
    </source>
</evidence>
<evidence type="ECO:0000256" key="10">
    <source>
        <dbReference type="RuleBase" id="RU000304"/>
    </source>
</evidence>
<feature type="binding site" evidence="9">
    <location>
        <position position="48"/>
    </location>
    <ligand>
        <name>ATP</name>
        <dbReference type="ChEBI" id="CHEBI:30616"/>
    </ligand>
</feature>
<keyword evidence="4 9" id="KW-0547">Nucleotide-binding</keyword>
<evidence type="ECO:0000256" key="2">
    <source>
        <dbReference type="ARBA" id="ARBA00022527"/>
    </source>
</evidence>
<dbReference type="FunFam" id="1.10.510.10:FF:000592">
    <property type="entry name" value="CAMK family protein kinase"/>
    <property type="match status" value="1"/>
</dbReference>
<evidence type="ECO:0000256" key="8">
    <source>
        <dbReference type="ARBA" id="ARBA00048679"/>
    </source>
</evidence>
<dbReference type="PANTHER" id="PTHR24346:SF82">
    <property type="entry name" value="KP78A-RELATED"/>
    <property type="match status" value="1"/>
</dbReference>
<keyword evidence="2 10" id="KW-0723">Serine/threonine-protein kinase</keyword>
<dbReference type="InterPro" id="IPR017441">
    <property type="entry name" value="Protein_kinase_ATP_BS"/>
</dbReference>
<dbReference type="SMART" id="SM00165">
    <property type="entry name" value="UBA"/>
    <property type="match status" value="1"/>
</dbReference>
<evidence type="ECO:0000256" key="5">
    <source>
        <dbReference type="ARBA" id="ARBA00022777"/>
    </source>
</evidence>
<comment type="caution">
    <text evidence="13">The sequence shown here is derived from an EMBL/GenBank/DDBJ whole genome shotgun (WGS) entry which is preliminary data.</text>
</comment>
<dbReference type="InterPro" id="IPR009060">
    <property type="entry name" value="UBA-like_sf"/>
</dbReference>
<dbReference type="PROSITE" id="PS00107">
    <property type="entry name" value="PROTEIN_KINASE_ATP"/>
    <property type="match status" value="1"/>
</dbReference>
<accession>A0AAD7M683</accession>
<evidence type="ECO:0000259" key="11">
    <source>
        <dbReference type="PROSITE" id="PS50011"/>
    </source>
</evidence>
<dbReference type="CDD" id="cd14079">
    <property type="entry name" value="STKc_AMPK_alpha"/>
    <property type="match status" value="1"/>
</dbReference>
<reference evidence="13" key="1">
    <citation type="journal article" date="2023" name="Science">
        <title>Elucidation of the pathway for biosynthesis of saponin adjuvants from the soapbark tree.</title>
        <authorList>
            <person name="Reed J."/>
            <person name="Orme A."/>
            <person name="El-Demerdash A."/>
            <person name="Owen C."/>
            <person name="Martin L.B.B."/>
            <person name="Misra R.C."/>
            <person name="Kikuchi S."/>
            <person name="Rejzek M."/>
            <person name="Martin A.C."/>
            <person name="Harkess A."/>
            <person name="Leebens-Mack J."/>
            <person name="Louveau T."/>
            <person name="Stephenson M.J."/>
            <person name="Osbourn A."/>
        </authorList>
    </citation>
    <scope>NUCLEOTIDE SEQUENCE</scope>
    <source>
        <strain evidence="13">S10</strain>
    </source>
</reference>
<dbReference type="PROSITE" id="PS00108">
    <property type="entry name" value="PROTEIN_KINASE_ST"/>
    <property type="match status" value="1"/>
</dbReference>
<comment type="catalytic activity">
    <reaction evidence="8">
        <text>L-seryl-[protein] + ATP = O-phospho-L-seryl-[protein] + ADP + H(+)</text>
        <dbReference type="Rhea" id="RHEA:17989"/>
        <dbReference type="Rhea" id="RHEA-COMP:9863"/>
        <dbReference type="Rhea" id="RHEA-COMP:11604"/>
        <dbReference type="ChEBI" id="CHEBI:15378"/>
        <dbReference type="ChEBI" id="CHEBI:29999"/>
        <dbReference type="ChEBI" id="CHEBI:30616"/>
        <dbReference type="ChEBI" id="CHEBI:83421"/>
        <dbReference type="ChEBI" id="CHEBI:456216"/>
        <dbReference type="EC" id="2.7.11.1"/>
    </reaction>
</comment>
<protein>
    <recommendedName>
        <fullName evidence="1">non-specific serine/threonine protein kinase</fullName>
        <ecNumber evidence="1">2.7.11.1</ecNumber>
    </recommendedName>
</protein>
<dbReference type="SUPFAM" id="SSF46934">
    <property type="entry name" value="UBA-like"/>
    <property type="match status" value="1"/>
</dbReference>
<dbReference type="InterPro" id="IPR008271">
    <property type="entry name" value="Ser/Thr_kinase_AS"/>
</dbReference>
<evidence type="ECO:0000313" key="14">
    <source>
        <dbReference type="Proteomes" id="UP001163823"/>
    </source>
</evidence>
<dbReference type="AlphaFoldDB" id="A0AAD7M683"/>
<dbReference type="Gene3D" id="1.10.510.10">
    <property type="entry name" value="Transferase(Phosphotransferase) domain 1"/>
    <property type="match status" value="1"/>
</dbReference>
<feature type="domain" description="UBA" evidence="12">
    <location>
        <begin position="292"/>
        <end position="332"/>
    </location>
</feature>
<evidence type="ECO:0000256" key="7">
    <source>
        <dbReference type="ARBA" id="ARBA00047899"/>
    </source>
</evidence>
<dbReference type="Proteomes" id="UP001163823">
    <property type="component" value="Chromosome 4"/>
</dbReference>
<dbReference type="InterPro" id="IPR015940">
    <property type="entry name" value="UBA"/>
</dbReference>
<dbReference type="Pfam" id="PF00627">
    <property type="entry name" value="UBA"/>
    <property type="match status" value="1"/>
</dbReference>
<evidence type="ECO:0000313" key="13">
    <source>
        <dbReference type="EMBL" id="KAJ7969520.1"/>
    </source>
</evidence>
<dbReference type="GO" id="GO:0005737">
    <property type="term" value="C:cytoplasm"/>
    <property type="evidence" value="ECO:0007669"/>
    <property type="project" value="TreeGrafter"/>
</dbReference>
<dbReference type="PANTHER" id="PTHR24346">
    <property type="entry name" value="MAP/MICROTUBULE AFFINITY-REGULATING KINASE"/>
    <property type="match status" value="1"/>
</dbReference>
<dbReference type="SUPFAM" id="SSF56112">
    <property type="entry name" value="Protein kinase-like (PK-like)"/>
    <property type="match status" value="1"/>
</dbReference>
<feature type="domain" description="Protein kinase" evidence="11">
    <location>
        <begin position="19"/>
        <end position="271"/>
    </location>
</feature>
<dbReference type="FunFam" id="3.30.200.20:FF:000003">
    <property type="entry name" value="Non-specific serine/threonine protein kinase"/>
    <property type="match status" value="1"/>
</dbReference>
<dbReference type="GO" id="GO:0004674">
    <property type="term" value="F:protein serine/threonine kinase activity"/>
    <property type="evidence" value="ECO:0007669"/>
    <property type="project" value="UniProtKB-KW"/>
</dbReference>
<dbReference type="InterPro" id="IPR000719">
    <property type="entry name" value="Prot_kinase_dom"/>
</dbReference>
<organism evidence="13 14">
    <name type="scientific">Quillaja saponaria</name>
    <name type="common">Soap bark tree</name>
    <dbReference type="NCBI Taxonomy" id="32244"/>
    <lineage>
        <taxon>Eukaryota</taxon>
        <taxon>Viridiplantae</taxon>
        <taxon>Streptophyta</taxon>
        <taxon>Embryophyta</taxon>
        <taxon>Tracheophyta</taxon>
        <taxon>Spermatophyta</taxon>
        <taxon>Magnoliopsida</taxon>
        <taxon>eudicotyledons</taxon>
        <taxon>Gunneridae</taxon>
        <taxon>Pentapetalae</taxon>
        <taxon>rosids</taxon>
        <taxon>fabids</taxon>
        <taxon>Fabales</taxon>
        <taxon>Quillajaceae</taxon>
        <taxon>Quillaja</taxon>
    </lineage>
</organism>
<keyword evidence="14" id="KW-1185">Reference proteome</keyword>
<evidence type="ECO:0000256" key="3">
    <source>
        <dbReference type="ARBA" id="ARBA00022679"/>
    </source>
</evidence>
<gene>
    <name evidence="13" type="ORF">O6P43_007851</name>
</gene>
<comment type="catalytic activity">
    <reaction evidence="7">
        <text>L-threonyl-[protein] + ATP = O-phospho-L-threonyl-[protein] + ADP + H(+)</text>
        <dbReference type="Rhea" id="RHEA:46608"/>
        <dbReference type="Rhea" id="RHEA-COMP:11060"/>
        <dbReference type="Rhea" id="RHEA-COMP:11605"/>
        <dbReference type="ChEBI" id="CHEBI:15378"/>
        <dbReference type="ChEBI" id="CHEBI:30013"/>
        <dbReference type="ChEBI" id="CHEBI:30616"/>
        <dbReference type="ChEBI" id="CHEBI:61977"/>
        <dbReference type="ChEBI" id="CHEBI:456216"/>
        <dbReference type="EC" id="2.7.11.1"/>
    </reaction>
</comment>
<dbReference type="KEGG" id="qsa:O6P43_007851"/>
<dbReference type="InterPro" id="IPR011009">
    <property type="entry name" value="Kinase-like_dom_sf"/>
</dbReference>
<proteinExistence type="inferred from homology"/>
<evidence type="ECO:0000256" key="1">
    <source>
        <dbReference type="ARBA" id="ARBA00012513"/>
    </source>
</evidence>
<keyword evidence="5 13" id="KW-0418">Kinase</keyword>
<keyword evidence="3" id="KW-0808">Transferase</keyword>
<dbReference type="SMART" id="SM00220">
    <property type="entry name" value="S_TKc"/>
    <property type="match status" value="1"/>
</dbReference>
<comment type="similarity">
    <text evidence="10">Belongs to the protein kinase superfamily.</text>
</comment>
<dbReference type="PROSITE" id="PS50011">
    <property type="entry name" value="PROTEIN_KINASE_DOM"/>
    <property type="match status" value="1"/>
</dbReference>
<evidence type="ECO:0000256" key="4">
    <source>
        <dbReference type="ARBA" id="ARBA00022741"/>
    </source>
</evidence>